<evidence type="ECO:0000313" key="8">
    <source>
        <dbReference type="Proteomes" id="UP000050326"/>
    </source>
</evidence>
<keyword evidence="2" id="KW-0169">Cobalamin biosynthesis</keyword>
<gene>
    <name evidence="7" type="primary">cbiE</name>
    <name evidence="7" type="ORF">OXPF_06390</name>
</gene>
<dbReference type="STRING" id="36849.OXPF_06390"/>
<comment type="caution">
    <text evidence="7">The sequence shown here is derived from an EMBL/GenBank/DDBJ whole genome shotgun (WGS) entry which is preliminary data.</text>
</comment>
<dbReference type="GO" id="GO:0008276">
    <property type="term" value="F:protein methyltransferase activity"/>
    <property type="evidence" value="ECO:0007669"/>
    <property type="project" value="InterPro"/>
</dbReference>
<reference evidence="7 8" key="1">
    <citation type="submission" date="2015-09" db="EMBL/GenBank/DDBJ databases">
        <title>Genome sequence of Oxobacter pfennigii DSM 3222.</title>
        <authorList>
            <person name="Poehlein A."/>
            <person name="Bengelsdorf F.R."/>
            <person name="Schiel-Bengelsdorf B."/>
            <person name="Duerre P."/>
            <person name="Daniel R."/>
        </authorList>
    </citation>
    <scope>NUCLEOTIDE SEQUENCE [LARGE SCALE GENOMIC DNA]</scope>
    <source>
        <strain evidence="7 8">DSM 3222</strain>
    </source>
</reference>
<dbReference type="PANTHER" id="PTHR43182">
    <property type="entry name" value="COBALT-PRECORRIN-6B C(15)-METHYLTRANSFERASE (DECARBOXYLATING)"/>
    <property type="match status" value="1"/>
</dbReference>
<keyword evidence="5" id="KW-0949">S-adenosyl-L-methionine</keyword>
<dbReference type="UniPathway" id="UPA00148"/>
<dbReference type="GO" id="GO:0032259">
    <property type="term" value="P:methylation"/>
    <property type="evidence" value="ECO:0007669"/>
    <property type="project" value="UniProtKB-KW"/>
</dbReference>
<dbReference type="InterPro" id="IPR000878">
    <property type="entry name" value="4pyrrol_Mease"/>
</dbReference>
<evidence type="ECO:0000256" key="3">
    <source>
        <dbReference type="ARBA" id="ARBA00022603"/>
    </source>
</evidence>
<evidence type="ECO:0000313" key="7">
    <source>
        <dbReference type="EMBL" id="KPU45406.1"/>
    </source>
</evidence>
<dbReference type="PATRIC" id="fig|36849.3.peg.686"/>
<dbReference type="InterPro" id="IPR014777">
    <property type="entry name" value="4pyrrole_Mease_sub1"/>
</dbReference>
<evidence type="ECO:0000256" key="2">
    <source>
        <dbReference type="ARBA" id="ARBA00022573"/>
    </source>
</evidence>
<dbReference type="SUPFAM" id="SSF53790">
    <property type="entry name" value="Tetrapyrrole methylase"/>
    <property type="match status" value="1"/>
</dbReference>
<keyword evidence="4 7" id="KW-0808">Transferase</keyword>
<dbReference type="InterPro" id="IPR012818">
    <property type="entry name" value="CbiE"/>
</dbReference>
<dbReference type="Gene3D" id="3.40.1010.10">
    <property type="entry name" value="Cobalt-precorrin-4 Transmethylase, Domain 1"/>
    <property type="match status" value="1"/>
</dbReference>
<feature type="domain" description="Tetrapyrrole methylase" evidence="6">
    <location>
        <begin position="1"/>
        <end position="179"/>
    </location>
</feature>
<dbReference type="NCBIfam" id="TIGR02467">
    <property type="entry name" value="CbiE"/>
    <property type="match status" value="1"/>
</dbReference>
<keyword evidence="3 7" id="KW-0489">Methyltransferase</keyword>
<evidence type="ECO:0000259" key="6">
    <source>
        <dbReference type="Pfam" id="PF00590"/>
    </source>
</evidence>
<dbReference type="GO" id="GO:0009236">
    <property type="term" value="P:cobalamin biosynthetic process"/>
    <property type="evidence" value="ECO:0007669"/>
    <property type="project" value="UniProtKB-UniPathway"/>
</dbReference>
<evidence type="ECO:0000256" key="1">
    <source>
        <dbReference type="ARBA" id="ARBA00004953"/>
    </source>
</evidence>
<dbReference type="EMBL" id="LKET01000021">
    <property type="protein sequence ID" value="KPU45406.1"/>
    <property type="molecule type" value="Genomic_DNA"/>
</dbReference>
<name>A0A0P8WBW2_9CLOT</name>
<dbReference type="EC" id="2.1.1.-" evidence="7"/>
<dbReference type="InterPro" id="IPR050714">
    <property type="entry name" value="Cobalamin_biosynth_MTase"/>
</dbReference>
<dbReference type="Proteomes" id="UP000050326">
    <property type="component" value="Unassembled WGS sequence"/>
</dbReference>
<evidence type="ECO:0000256" key="4">
    <source>
        <dbReference type="ARBA" id="ARBA00022679"/>
    </source>
</evidence>
<dbReference type="RefSeq" id="WP_242854306.1">
    <property type="nucleotide sequence ID" value="NZ_LKET01000021.1"/>
</dbReference>
<organism evidence="7 8">
    <name type="scientific">Oxobacter pfennigii</name>
    <dbReference type="NCBI Taxonomy" id="36849"/>
    <lineage>
        <taxon>Bacteria</taxon>
        <taxon>Bacillati</taxon>
        <taxon>Bacillota</taxon>
        <taxon>Clostridia</taxon>
        <taxon>Eubacteriales</taxon>
        <taxon>Clostridiaceae</taxon>
        <taxon>Oxobacter</taxon>
    </lineage>
</organism>
<protein>
    <submittedName>
        <fullName evidence="7">Putative cobalt-precorrin-6Y C(5)-methyltransferase</fullName>
        <ecNumber evidence="7">2.1.1.-</ecNumber>
    </submittedName>
</protein>
<dbReference type="AlphaFoldDB" id="A0A0P8WBW2"/>
<comment type="pathway">
    <text evidence="1">Cofactor biosynthesis; adenosylcobalamin biosynthesis.</text>
</comment>
<accession>A0A0P8WBW2</accession>
<dbReference type="Pfam" id="PF00590">
    <property type="entry name" value="TP_methylase"/>
    <property type="match status" value="1"/>
</dbReference>
<keyword evidence="8" id="KW-1185">Reference proteome</keyword>
<dbReference type="InterPro" id="IPR035996">
    <property type="entry name" value="4pyrrol_Methylase_sf"/>
</dbReference>
<evidence type="ECO:0000256" key="5">
    <source>
        <dbReference type="ARBA" id="ARBA00022691"/>
    </source>
</evidence>
<dbReference type="PANTHER" id="PTHR43182:SF1">
    <property type="entry name" value="COBALT-PRECORRIN-7 C(5)-METHYLTRANSFERASE"/>
    <property type="match status" value="1"/>
</dbReference>
<sequence>MISVVGMGPGNSKLLTFQAYEKIKEASCLIAFGRISKTAEMMEKETIVVKTVDEIMKVLEKNEDVTILASGDPCFYGVLEYLKNKNVAVDEVIPGISSFQYMMSLLKKSWDRANLLSLHGREDSLKETLNKKLSVILTDSSHNPDYISKRLKEIGFTGKIYCGFDLSYPEERIIVKNAGEEIGHVSSLSLVVVENEAYQG</sequence>
<proteinExistence type="predicted"/>
<dbReference type="CDD" id="cd11644">
    <property type="entry name" value="Precorrin-6Y-MT"/>
    <property type="match status" value="1"/>
</dbReference>